<feature type="region of interest" description="Disordered" evidence="1">
    <location>
        <begin position="1"/>
        <end position="22"/>
    </location>
</feature>
<sequence>MVLLWLSGEQQGTSMDSSGSQLITKDCPWRKQTFMDAPFFLEGHGNNLRGISLKTCINPAIEVELTHRY</sequence>
<proteinExistence type="predicted"/>
<feature type="compositionally biased region" description="Polar residues" evidence="1">
    <location>
        <begin position="8"/>
        <end position="22"/>
    </location>
</feature>
<reference evidence="2" key="1">
    <citation type="journal article" date="2023" name="Mol. Ecol. Resour.">
        <title>Chromosome-level genome assembly of a triploid poplar Populus alba 'Berolinensis'.</title>
        <authorList>
            <person name="Chen S."/>
            <person name="Yu Y."/>
            <person name="Wang X."/>
            <person name="Wang S."/>
            <person name="Zhang T."/>
            <person name="Zhou Y."/>
            <person name="He R."/>
            <person name="Meng N."/>
            <person name="Wang Y."/>
            <person name="Liu W."/>
            <person name="Liu Z."/>
            <person name="Liu J."/>
            <person name="Guo Q."/>
            <person name="Huang H."/>
            <person name="Sederoff R.R."/>
            <person name="Wang G."/>
            <person name="Qu G."/>
            <person name="Chen S."/>
        </authorList>
    </citation>
    <scope>NUCLEOTIDE SEQUENCE</scope>
    <source>
        <strain evidence="2">SC-2020</strain>
    </source>
</reference>
<protein>
    <submittedName>
        <fullName evidence="2">Uncharacterized protein</fullName>
    </submittedName>
</protein>
<comment type="caution">
    <text evidence="2">The sequence shown here is derived from an EMBL/GenBank/DDBJ whole genome shotgun (WGS) entry which is preliminary data.</text>
</comment>
<evidence type="ECO:0000256" key="1">
    <source>
        <dbReference type="SAM" id="MobiDB-lite"/>
    </source>
</evidence>
<dbReference type="AlphaFoldDB" id="A0AAD6MN12"/>
<name>A0AAD6MN12_9ROSI</name>
<evidence type="ECO:0000313" key="2">
    <source>
        <dbReference type="EMBL" id="KAJ6987570.1"/>
    </source>
</evidence>
<organism evidence="2 3">
    <name type="scientific">Populus alba x Populus x berolinensis</name>
    <dbReference type="NCBI Taxonomy" id="444605"/>
    <lineage>
        <taxon>Eukaryota</taxon>
        <taxon>Viridiplantae</taxon>
        <taxon>Streptophyta</taxon>
        <taxon>Embryophyta</taxon>
        <taxon>Tracheophyta</taxon>
        <taxon>Spermatophyta</taxon>
        <taxon>Magnoliopsida</taxon>
        <taxon>eudicotyledons</taxon>
        <taxon>Gunneridae</taxon>
        <taxon>Pentapetalae</taxon>
        <taxon>rosids</taxon>
        <taxon>fabids</taxon>
        <taxon>Malpighiales</taxon>
        <taxon>Salicaceae</taxon>
        <taxon>Saliceae</taxon>
        <taxon>Populus</taxon>
    </lineage>
</organism>
<keyword evidence="3" id="KW-1185">Reference proteome</keyword>
<dbReference type="Proteomes" id="UP001164929">
    <property type="component" value="Chromosome 8"/>
</dbReference>
<evidence type="ECO:0000313" key="3">
    <source>
        <dbReference type="Proteomes" id="UP001164929"/>
    </source>
</evidence>
<dbReference type="EMBL" id="JAQIZT010000008">
    <property type="protein sequence ID" value="KAJ6987570.1"/>
    <property type="molecule type" value="Genomic_DNA"/>
</dbReference>
<gene>
    <name evidence="2" type="ORF">NC653_020738</name>
</gene>
<accession>A0AAD6MN12</accession>